<dbReference type="HOGENOM" id="CLU_1974866_0_0_1"/>
<dbReference type="VEuPathDB" id="FungiDB:PITG_11825"/>
<proteinExistence type="predicted"/>
<dbReference type="AlphaFoldDB" id="D0NHW8"/>
<dbReference type="OrthoDB" id="165880at2759"/>
<gene>
    <name evidence="1" type="ORF">PITG_11825</name>
</gene>
<dbReference type="EMBL" id="DS028138">
    <property type="protein sequence ID" value="EEY58843.1"/>
    <property type="molecule type" value="Genomic_DNA"/>
</dbReference>
<dbReference type="Proteomes" id="UP000006643">
    <property type="component" value="Unassembled WGS sequence"/>
</dbReference>
<keyword evidence="2" id="KW-1185">Reference proteome</keyword>
<dbReference type="KEGG" id="pif:PITG_11825"/>
<evidence type="ECO:0000313" key="1">
    <source>
        <dbReference type="EMBL" id="EEY58843.1"/>
    </source>
</evidence>
<accession>D0NHW8</accession>
<name>D0NHW8_PHYIT</name>
<reference evidence="2" key="1">
    <citation type="journal article" date="2009" name="Nature">
        <title>Genome sequence and analysis of the Irish potato famine pathogen Phytophthora infestans.</title>
        <authorList>
            <consortium name="The Broad Institute Genome Sequencing Platform"/>
            <person name="Haas B.J."/>
            <person name="Kamoun S."/>
            <person name="Zody M.C."/>
            <person name="Jiang R.H."/>
            <person name="Handsaker R.E."/>
            <person name="Cano L.M."/>
            <person name="Grabherr M."/>
            <person name="Kodira C.D."/>
            <person name="Raffaele S."/>
            <person name="Torto-Alalibo T."/>
            <person name="Bozkurt T.O."/>
            <person name="Ah-Fong A.M."/>
            <person name="Alvarado L."/>
            <person name="Anderson V.L."/>
            <person name="Armstrong M.R."/>
            <person name="Avrova A."/>
            <person name="Baxter L."/>
            <person name="Beynon J."/>
            <person name="Boevink P.C."/>
            <person name="Bollmann S.R."/>
            <person name="Bos J.I."/>
            <person name="Bulone V."/>
            <person name="Cai G."/>
            <person name="Cakir C."/>
            <person name="Carrington J.C."/>
            <person name="Chawner M."/>
            <person name="Conti L."/>
            <person name="Costanzo S."/>
            <person name="Ewan R."/>
            <person name="Fahlgren N."/>
            <person name="Fischbach M.A."/>
            <person name="Fugelstad J."/>
            <person name="Gilroy E.M."/>
            <person name="Gnerre S."/>
            <person name="Green P.J."/>
            <person name="Grenville-Briggs L.J."/>
            <person name="Griffith J."/>
            <person name="Grunwald N.J."/>
            <person name="Horn K."/>
            <person name="Horner N.R."/>
            <person name="Hu C.H."/>
            <person name="Huitema E."/>
            <person name="Jeong D.H."/>
            <person name="Jones A.M."/>
            <person name="Jones J.D."/>
            <person name="Jones R.W."/>
            <person name="Karlsson E.K."/>
            <person name="Kunjeti S.G."/>
            <person name="Lamour K."/>
            <person name="Liu Z."/>
            <person name="Ma L."/>
            <person name="Maclean D."/>
            <person name="Chibucos M.C."/>
            <person name="McDonald H."/>
            <person name="McWalters J."/>
            <person name="Meijer H.J."/>
            <person name="Morgan W."/>
            <person name="Morris P.F."/>
            <person name="Munro C.A."/>
            <person name="O'Neill K."/>
            <person name="Ospina-Giraldo M."/>
            <person name="Pinzon A."/>
            <person name="Pritchard L."/>
            <person name="Ramsahoye B."/>
            <person name="Ren Q."/>
            <person name="Restrepo S."/>
            <person name="Roy S."/>
            <person name="Sadanandom A."/>
            <person name="Savidor A."/>
            <person name="Schornack S."/>
            <person name="Schwartz D.C."/>
            <person name="Schumann U.D."/>
            <person name="Schwessinger B."/>
            <person name="Seyer L."/>
            <person name="Sharpe T."/>
            <person name="Silvar C."/>
            <person name="Song J."/>
            <person name="Studholme D.J."/>
            <person name="Sykes S."/>
            <person name="Thines M."/>
            <person name="van de Vondervoort P.J."/>
            <person name="Phuntumart V."/>
            <person name="Wawra S."/>
            <person name="Weide R."/>
            <person name="Win J."/>
            <person name="Young C."/>
            <person name="Zhou S."/>
            <person name="Fry W."/>
            <person name="Meyers B.C."/>
            <person name="van West P."/>
            <person name="Ristaino J."/>
            <person name="Govers F."/>
            <person name="Birch P.R."/>
            <person name="Whisson S.C."/>
            <person name="Judelson H.S."/>
            <person name="Nusbaum C."/>
        </authorList>
    </citation>
    <scope>NUCLEOTIDE SEQUENCE [LARGE SCALE GENOMIC DNA]</scope>
    <source>
        <strain evidence="2">T30-4</strain>
    </source>
</reference>
<sequence length="127" mass="14029">MTIGSSDTHLPAHTTLDIHCTQSSVNASTTLVSAPVQTVSSSSGSTFVSRIARRLADQGQVTVWKHHYRKYNKAADWLANYAMDTGKSVIYGASEEEQGHELRLKVEHWATGDVQEWQRGRNTEGEA</sequence>
<dbReference type="RefSeq" id="XP_002901316.1">
    <property type="nucleotide sequence ID" value="XM_002901270.1"/>
</dbReference>
<protein>
    <recommendedName>
        <fullName evidence="3">RNase H type-1 domain-containing protein</fullName>
    </recommendedName>
</protein>
<dbReference type="GeneID" id="9470838"/>
<organism evidence="1 2">
    <name type="scientific">Phytophthora infestans (strain T30-4)</name>
    <name type="common">Potato late blight agent</name>
    <dbReference type="NCBI Taxonomy" id="403677"/>
    <lineage>
        <taxon>Eukaryota</taxon>
        <taxon>Sar</taxon>
        <taxon>Stramenopiles</taxon>
        <taxon>Oomycota</taxon>
        <taxon>Peronosporomycetes</taxon>
        <taxon>Peronosporales</taxon>
        <taxon>Peronosporaceae</taxon>
        <taxon>Phytophthora</taxon>
    </lineage>
</organism>
<evidence type="ECO:0008006" key="3">
    <source>
        <dbReference type="Google" id="ProtNLM"/>
    </source>
</evidence>
<evidence type="ECO:0000313" key="2">
    <source>
        <dbReference type="Proteomes" id="UP000006643"/>
    </source>
</evidence>
<dbReference type="InParanoid" id="D0NHW8"/>